<proteinExistence type="predicted"/>
<feature type="transmembrane region" description="Helical" evidence="1">
    <location>
        <begin position="15"/>
        <end position="33"/>
    </location>
</feature>
<sequence>MVFKMEICSMIGTSWNYLPVGLFVIPFYGNLLYDRTKGG</sequence>
<accession>D3ANG4</accession>
<gene>
    <name evidence="2" type="ORF">CLOSTHATH_05164</name>
</gene>
<dbReference type="Proteomes" id="UP000004968">
    <property type="component" value="Unassembled WGS sequence"/>
</dbReference>
<dbReference type="AlphaFoldDB" id="D3ANG4"/>
<keyword evidence="1" id="KW-0472">Membrane</keyword>
<evidence type="ECO:0000256" key="1">
    <source>
        <dbReference type="SAM" id="Phobius"/>
    </source>
</evidence>
<reference evidence="2 3" key="1">
    <citation type="submission" date="2010-01" db="EMBL/GenBank/DDBJ databases">
        <authorList>
            <person name="Weinstock G."/>
            <person name="Sodergren E."/>
            <person name="Clifton S."/>
            <person name="Fulton L."/>
            <person name="Fulton B."/>
            <person name="Courtney L."/>
            <person name="Fronick C."/>
            <person name="Harrison M."/>
            <person name="Strong C."/>
            <person name="Farmer C."/>
            <person name="Delahaunty K."/>
            <person name="Markovic C."/>
            <person name="Hall O."/>
            <person name="Minx P."/>
            <person name="Tomlinson C."/>
            <person name="Mitreva M."/>
            <person name="Nelson J."/>
            <person name="Hou S."/>
            <person name="Wollam A."/>
            <person name="Pepin K.H."/>
            <person name="Johnson M."/>
            <person name="Bhonagiri V."/>
            <person name="Nash W.E."/>
            <person name="Warren W."/>
            <person name="Chinwalla A."/>
            <person name="Mardis E.R."/>
            <person name="Wilson R.K."/>
        </authorList>
    </citation>
    <scope>NUCLEOTIDE SEQUENCE [LARGE SCALE GENOMIC DNA]</scope>
    <source>
        <strain evidence="2 3">DSM 13479</strain>
    </source>
</reference>
<organism evidence="2 3">
    <name type="scientific">Hungatella hathewayi DSM 13479</name>
    <dbReference type="NCBI Taxonomy" id="566550"/>
    <lineage>
        <taxon>Bacteria</taxon>
        <taxon>Bacillati</taxon>
        <taxon>Bacillota</taxon>
        <taxon>Clostridia</taxon>
        <taxon>Lachnospirales</taxon>
        <taxon>Lachnospiraceae</taxon>
        <taxon>Hungatella</taxon>
    </lineage>
</organism>
<evidence type="ECO:0000313" key="3">
    <source>
        <dbReference type="Proteomes" id="UP000004968"/>
    </source>
</evidence>
<keyword evidence="1" id="KW-0812">Transmembrane</keyword>
<keyword evidence="1" id="KW-1133">Transmembrane helix</keyword>
<comment type="caution">
    <text evidence="2">The sequence shown here is derived from an EMBL/GenBank/DDBJ whole genome shotgun (WGS) entry which is preliminary data.</text>
</comment>
<name>D3ANG4_9FIRM</name>
<evidence type="ECO:0000313" key="2">
    <source>
        <dbReference type="EMBL" id="EFC96638.1"/>
    </source>
</evidence>
<dbReference type="EMBL" id="ACIO01000512">
    <property type="protein sequence ID" value="EFC96638.1"/>
    <property type="molecule type" value="Genomic_DNA"/>
</dbReference>
<protein>
    <submittedName>
        <fullName evidence="2">Uncharacterized protein</fullName>
    </submittedName>
</protein>
<dbReference type="HOGENOM" id="CLU_3310973_0_0_9"/>